<gene>
    <name evidence="4" type="ORF">CAN33_006295</name>
</gene>
<accession>A0A505IAU7</accession>
<feature type="region of interest" description="Disordered" evidence="1">
    <location>
        <begin position="77"/>
        <end position="166"/>
    </location>
</feature>
<feature type="compositionally biased region" description="Low complexity" evidence="1">
    <location>
        <begin position="110"/>
        <end position="126"/>
    </location>
</feature>
<reference evidence="5" key="1">
    <citation type="submission" date="2018-10" db="EMBL/GenBank/DDBJ databases">
        <title>FDA dAtabase for Regulatory Grade micrObial Sequences (FDA-ARGOS): Supporting development and validation of Infectious Disease Dx tests.</title>
        <authorList>
            <person name="Kerrigan L."/>
            <person name="Tallon L."/>
            <person name="Sadzewicz L."/>
            <person name="Sengamalay N."/>
            <person name="Ott S."/>
            <person name="Godinez A."/>
            <person name="Nagaraj S."/>
            <person name="Vavikolanu K."/>
            <person name="Nadendla S."/>
            <person name="George J."/>
            <person name="Sichtig H."/>
        </authorList>
    </citation>
    <scope>NUCLEOTIDE SEQUENCE [LARGE SCALE GENOMIC DNA]</scope>
    <source>
        <strain evidence="5">FDAARGOS_311</strain>
    </source>
</reference>
<feature type="signal peptide" evidence="3">
    <location>
        <begin position="1"/>
        <end position="15"/>
    </location>
</feature>
<feature type="compositionally biased region" description="Pro residues" evidence="1">
    <location>
        <begin position="99"/>
        <end position="109"/>
    </location>
</feature>
<dbReference type="VEuPathDB" id="FungiDB:ASPNIDRAFT2_1165278"/>
<organism evidence="4 5">
    <name type="scientific">Aspergillus niger</name>
    <dbReference type="NCBI Taxonomy" id="5061"/>
    <lineage>
        <taxon>Eukaryota</taxon>
        <taxon>Fungi</taxon>
        <taxon>Dikarya</taxon>
        <taxon>Ascomycota</taxon>
        <taxon>Pezizomycotina</taxon>
        <taxon>Eurotiomycetes</taxon>
        <taxon>Eurotiomycetidae</taxon>
        <taxon>Eurotiales</taxon>
        <taxon>Aspergillaceae</taxon>
        <taxon>Aspergillus</taxon>
        <taxon>Aspergillus subgen. Circumdati</taxon>
    </lineage>
</organism>
<evidence type="ECO:0000256" key="1">
    <source>
        <dbReference type="SAM" id="MobiDB-lite"/>
    </source>
</evidence>
<keyword evidence="3" id="KW-0732">Signal</keyword>
<sequence length="291" mass="29989">MHTLLVLSTLSLAAATSTTTNGDLGYLQCASSIAETYPRSAECTSPSALDCFCNAPFDPSSLDRDTLESCASEGVSLHNIPDYNQNDNKASKRAYAPTSPDPNTEPSPDSPTTGTDTTTTTTQDQDSSSDEEDRIEATTKTKTETKTEEARQDAPATITEHHGVHMTDATNPNVVYKFYTETVTDCACEHSTATGDAHASELRMESATATGTSARLFGTQAAETSGAVVSSSSVVMSMPSGVDASRIGGTNSSDGTGALFEGSASSLRSGGIGGVLMAVGMGVAGVVVLVL</sequence>
<dbReference type="VEuPathDB" id="FungiDB:An02g08880"/>
<evidence type="ECO:0000256" key="3">
    <source>
        <dbReference type="SAM" id="SignalP"/>
    </source>
</evidence>
<keyword evidence="2" id="KW-1133">Transmembrane helix</keyword>
<proteinExistence type="predicted"/>
<feature type="transmembrane region" description="Helical" evidence="2">
    <location>
        <begin position="270"/>
        <end position="290"/>
    </location>
</feature>
<evidence type="ECO:0000256" key="2">
    <source>
        <dbReference type="SAM" id="Phobius"/>
    </source>
</evidence>
<dbReference type="VEuPathDB" id="FungiDB:ATCC64974_55370"/>
<keyword evidence="2" id="KW-0472">Membrane</keyword>
<protein>
    <submittedName>
        <fullName evidence="4">Heavy metal translocating P-type ATPase family protein</fullName>
    </submittedName>
</protein>
<dbReference type="EMBL" id="NKJJ02000003">
    <property type="protein sequence ID" value="TPR08860.1"/>
    <property type="molecule type" value="Genomic_DNA"/>
</dbReference>
<keyword evidence="2" id="KW-0812">Transmembrane</keyword>
<feature type="compositionally biased region" description="Basic and acidic residues" evidence="1">
    <location>
        <begin position="135"/>
        <end position="152"/>
    </location>
</feature>
<dbReference type="AlphaFoldDB" id="A0A505IAU7"/>
<evidence type="ECO:0000313" key="4">
    <source>
        <dbReference type="EMBL" id="TPR08860.1"/>
    </source>
</evidence>
<comment type="caution">
    <text evidence="4">The sequence shown here is derived from an EMBL/GenBank/DDBJ whole genome shotgun (WGS) entry which is preliminary data.</text>
</comment>
<feature type="chain" id="PRO_5021440808" evidence="3">
    <location>
        <begin position="16"/>
        <end position="291"/>
    </location>
</feature>
<dbReference type="Proteomes" id="UP000197666">
    <property type="component" value="Unassembled WGS sequence"/>
</dbReference>
<name>A0A505IAU7_ASPNG</name>
<dbReference type="VEuPathDB" id="FungiDB:M747DRAFT_331685"/>
<evidence type="ECO:0000313" key="5">
    <source>
        <dbReference type="Proteomes" id="UP000197666"/>
    </source>
</evidence>